<keyword evidence="1" id="KW-0175">Coiled coil</keyword>
<dbReference type="AlphaFoldDB" id="A0A6I9MBD6"/>
<protein>
    <submittedName>
        <fullName evidence="3">Laminin subunit alpha-2-like</fullName>
    </submittedName>
</protein>
<accession>A0A6I9MBD6</accession>
<dbReference type="Proteomes" id="UP000504611">
    <property type="component" value="Unplaced"/>
</dbReference>
<proteinExistence type="predicted"/>
<dbReference type="OrthoDB" id="10011303at2759"/>
<dbReference type="RefSeq" id="XP_010764094.1">
    <property type="nucleotide sequence ID" value="XM_010765792.1"/>
</dbReference>
<dbReference type="KEGG" id="ncc:104940812"/>
<organism evidence="2 3">
    <name type="scientific">Notothenia coriiceps</name>
    <name type="common">black rockcod</name>
    <dbReference type="NCBI Taxonomy" id="8208"/>
    <lineage>
        <taxon>Eukaryota</taxon>
        <taxon>Metazoa</taxon>
        <taxon>Chordata</taxon>
        <taxon>Craniata</taxon>
        <taxon>Vertebrata</taxon>
        <taxon>Euteleostomi</taxon>
        <taxon>Actinopterygii</taxon>
        <taxon>Neopterygii</taxon>
        <taxon>Teleostei</taxon>
        <taxon>Neoteleostei</taxon>
        <taxon>Acanthomorphata</taxon>
        <taxon>Eupercaria</taxon>
        <taxon>Perciformes</taxon>
        <taxon>Notothenioidei</taxon>
        <taxon>Nototheniidae</taxon>
        <taxon>Notothenia</taxon>
    </lineage>
</organism>
<evidence type="ECO:0000313" key="3">
    <source>
        <dbReference type="RefSeq" id="XP_010764094.1"/>
    </source>
</evidence>
<reference evidence="3" key="1">
    <citation type="submission" date="2025-08" db="UniProtKB">
        <authorList>
            <consortium name="RefSeq"/>
        </authorList>
    </citation>
    <scope>IDENTIFICATION</scope>
    <source>
        <tissue evidence="3">Muscle</tissue>
    </source>
</reference>
<feature type="non-terminal residue" evidence="3">
    <location>
        <position position="140"/>
    </location>
</feature>
<feature type="non-terminal residue" evidence="3">
    <location>
        <position position="1"/>
    </location>
</feature>
<evidence type="ECO:0000256" key="1">
    <source>
        <dbReference type="SAM" id="Coils"/>
    </source>
</evidence>
<gene>
    <name evidence="3" type="primary">LOC104940812</name>
</gene>
<feature type="coiled-coil region" evidence="1">
    <location>
        <begin position="113"/>
        <end position="140"/>
    </location>
</feature>
<sequence length="140" mass="15091">RKTSAVNEVKQKAQEVLGEGEGFLDEANQLSENINKEIEDLEEMGRELDPLHVKLDDKVNHLTTGLKGGSLANHVHDAEEHAKQLNESAAILDSILAEAKNLSFNATAAFKAYSNIKANVDAAERDAKAAKQSASEALAL</sequence>
<keyword evidence="2" id="KW-1185">Reference proteome</keyword>
<evidence type="ECO:0000313" key="2">
    <source>
        <dbReference type="Proteomes" id="UP000504611"/>
    </source>
</evidence>
<dbReference type="GeneID" id="104940812"/>
<name>A0A6I9MBD6_9TELE</name>